<dbReference type="InterPro" id="IPR036188">
    <property type="entry name" value="FAD/NAD-bd_sf"/>
</dbReference>
<dbReference type="EMBL" id="JBHTCJ010000003">
    <property type="protein sequence ID" value="MFC7341376.1"/>
    <property type="molecule type" value="Genomic_DNA"/>
</dbReference>
<evidence type="ECO:0000259" key="5">
    <source>
        <dbReference type="Pfam" id="PF07992"/>
    </source>
</evidence>
<evidence type="ECO:0000256" key="3">
    <source>
        <dbReference type="ARBA" id="ARBA00022827"/>
    </source>
</evidence>
<dbReference type="PRINTS" id="PR00368">
    <property type="entry name" value="FADPNR"/>
</dbReference>
<dbReference type="InterPro" id="IPR028202">
    <property type="entry name" value="Reductase_C"/>
</dbReference>
<evidence type="ECO:0000313" key="7">
    <source>
        <dbReference type="EMBL" id="MFC7341376.1"/>
    </source>
</evidence>
<dbReference type="Pfam" id="PF07992">
    <property type="entry name" value="Pyr_redox_2"/>
    <property type="match status" value="1"/>
</dbReference>
<dbReference type="PANTHER" id="PTHR43557:SF2">
    <property type="entry name" value="RIESKE DOMAIN-CONTAINING PROTEIN-RELATED"/>
    <property type="match status" value="1"/>
</dbReference>
<sequence>MAASESFVIVGGGMAGAKGAEALRAQGFDGRITLIGDEQHRPYERPPLSKDYLLGSSEFDDAYVHSPEWYEQNSVELRLGTRVDRLDRALRQVELSDGSHAEFDKLLLATGATPRSLPVPGSDADGVLLLRRVGDSDRIKRTLADVERLVVIGAGWIGLEVTAAARQAGVEVTVVETAELPLLQALGPEVAEVFAALHRERGVRFRFRSSVQEILTSGGSVAGVRLADGADIDAQAVLIAVGAAPEVSLAQEAGLRCSNGVLVDATLRTTDPNVVAAGDVANAFNPVLGRQIRVEHWANALNQPSVAATSMLGGDITYSDLPYFFTDQYTDFGMEFQGHVTPDGYDEVLFRGDVESREFIAFWLADGRVLAGMNANVWDSTEQIKSLITTGTRIDRNALTDPEVPLTRALAG</sequence>
<dbReference type="InterPro" id="IPR016156">
    <property type="entry name" value="FAD/NAD-linked_Rdtase_dimer_sf"/>
</dbReference>
<evidence type="ECO:0000256" key="2">
    <source>
        <dbReference type="ARBA" id="ARBA00022630"/>
    </source>
</evidence>
<keyword evidence="4" id="KW-0560">Oxidoreductase</keyword>
<dbReference type="Pfam" id="PF14759">
    <property type="entry name" value="Reductase_C"/>
    <property type="match status" value="1"/>
</dbReference>
<dbReference type="InterPro" id="IPR023753">
    <property type="entry name" value="FAD/NAD-binding_dom"/>
</dbReference>
<evidence type="ECO:0000313" key="8">
    <source>
        <dbReference type="Proteomes" id="UP001596504"/>
    </source>
</evidence>
<comment type="cofactor">
    <cofactor evidence="1">
        <name>FAD</name>
        <dbReference type="ChEBI" id="CHEBI:57692"/>
    </cofactor>
</comment>
<dbReference type="Proteomes" id="UP001596504">
    <property type="component" value="Unassembled WGS sequence"/>
</dbReference>
<dbReference type="PRINTS" id="PR00411">
    <property type="entry name" value="PNDRDTASEI"/>
</dbReference>
<dbReference type="InterPro" id="IPR050446">
    <property type="entry name" value="FAD-oxidoreductase/Apoptosis"/>
</dbReference>
<evidence type="ECO:0000259" key="6">
    <source>
        <dbReference type="Pfam" id="PF14759"/>
    </source>
</evidence>
<keyword evidence="2" id="KW-0285">Flavoprotein</keyword>
<dbReference type="SUPFAM" id="SSF55424">
    <property type="entry name" value="FAD/NAD-linked reductases, dimerisation (C-terminal) domain"/>
    <property type="match status" value="1"/>
</dbReference>
<evidence type="ECO:0000256" key="4">
    <source>
        <dbReference type="ARBA" id="ARBA00023002"/>
    </source>
</evidence>
<dbReference type="Gene3D" id="3.50.50.60">
    <property type="entry name" value="FAD/NAD(P)-binding domain"/>
    <property type="match status" value="2"/>
</dbReference>
<proteinExistence type="predicted"/>
<dbReference type="RefSeq" id="WP_380666167.1">
    <property type="nucleotide sequence ID" value="NZ_JBHTCJ010000003.1"/>
</dbReference>
<evidence type="ECO:0000256" key="1">
    <source>
        <dbReference type="ARBA" id="ARBA00001974"/>
    </source>
</evidence>
<name>A0ABW2LKR2_9PSEU</name>
<accession>A0ABW2LKR2</accession>
<gene>
    <name evidence="7" type="ORF">ACFQRI_08115</name>
</gene>
<dbReference type="Gene3D" id="3.30.390.30">
    <property type="match status" value="1"/>
</dbReference>
<feature type="domain" description="FAD/NAD(P)-binding" evidence="5">
    <location>
        <begin position="7"/>
        <end position="303"/>
    </location>
</feature>
<dbReference type="PANTHER" id="PTHR43557">
    <property type="entry name" value="APOPTOSIS-INDUCING FACTOR 1"/>
    <property type="match status" value="1"/>
</dbReference>
<dbReference type="SUPFAM" id="SSF51905">
    <property type="entry name" value="FAD/NAD(P)-binding domain"/>
    <property type="match status" value="2"/>
</dbReference>
<protein>
    <submittedName>
        <fullName evidence="7">NAD(P)/FAD-dependent oxidoreductase</fullName>
    </submittedName>
</protein>
<feature type="domain" description="Reductase C-terminal" evidence="6">
    <location>
        <begin position="323"/>
        <end position="409"/>
    </location>
</feature>
<reference evidence="8" key="1">
    <citation type="journal article" date="2019" name="Int. J. Syst. Evol. Microbiol.">
        <title>The Global Catalogue of Microorganisms (GCM) 10K type strain sequencing project: providing services to taxonomists for standard genome sequencing and annotation.</title>
        <authorList>
            <consortium name="The Broad Institute Genomics Platform"/>
            <consortium name="The Broad Institute Genome Sequencing Center for Infectious Disease"/>
            <person name="Wu L."/>
            <person name="Ma J."/>
        </authorList>
    </citation>
    <scope>NUCLEOTIDE SEQUENCE [LARGE SCALE GENOMIC DNA]</scope>
    <source>
        <strain evidence="8">WLHS5</strain>
    </source>
</reference>
<keyword evidence="3" id="KW-0274">FAD</keyword>
<comment type="caution">
    <text evidence="7">The sequence shown here is derived from an EMBL/GenBank/DDBJ whole genome shotgun (WGS) entry which is preliminary data.</text>
</comment>
<keyword evidence="8" id="KW-1185">Reference proteome</keyword>
<organism evidence="7 8">
    <name type="scientific">Saccharopolyspora griseoalba</name>
    <dbReference type="NCBI Taxonomy" id="1431848"/>
    <lineage>
        <taxon>Bacteria</taxon>
        <taxon>Bacillati</taxon>
        <taxon>Actinomycetota</taxon>
        <taxon>Actinomycetes</taxon>
        <taxon>Pseudonocardiales</taxon>
        <taxon>Pseudonocardiaceae</taxon>
        <taxon>Saccharopolyspora</taxon>
    </lineage>
</organism>